<keyword evidence="3 8" id="KW-0378">Hydrolase</keyword>
<evidence type="ECO:0000256" key="2">
    <source>
        <dbReference type="ARBA" id="ARBA00022692"/>
    </source>
</evidence>
<evidence type="ECO:0000313" key="12">
    <source>
        <dbReference type="Proteomes" id="UP000192596"/>
    </source>
</evidence>
<dbReference type="AlphaFoldDB" id="A0A1V8SFA8"/>
<evidence type="ECO:0000256" key="7">
    <source>
        <dbReference type="ARBA" id="ARBA00023136"/>
    </source>
</evidence>
<dbReference type="GO" id="GO:0010945">
    <property type="term" value="F:coenzyme A diphosphatase activity"/>
    <property type="evidence" value="ECO:0007669"/>
    <property type="project" value="InterPro"/>
</dbReference>
<dbReference type="PANTHER" id="PTHR23129">
    <property type="entry name" value="ACYL-COENZYME A DIPHOSPHATASE FITM2"/>
    <property type="match status" value="1"/>
</dbReference>
<dbReference type="FunCoup" id="A0A1V8SFA8">
    <property type="interactions" value="45"/>
</dbReference>
<accession>A0A1V8SFA8</accession>
<dbReference type="EC" id="3.6.1.-" evidence="8"/>
<evidence type="ECO:0000256" key="10">
    <source>
        <dbReference type="SAM" id="Phobius"/>
    </source>
</evidence>
<feature type="compositionally biased region" description="Polar residues" evidence="9">
    <location>
        <begin position="16"/>
        <end position="34"/>
    </location>
</feature>
<evidence type="ECO:0000313" key="11">
    <source>
        <dbReference type="EMBL" id="OQN97521.1"/>
    </source>
</evidence>
<dbReference type="GO" id="GO:0005789">
    <property type="term" value="C:endoplasmic reticulum membrane"/>
    <property type="evidence" value="ECO:0007669"/>
    <property type="project" value="UniProtKB-SubCell"/>
</dbReference>
<reference evidence="12" key="1">
    <citation type="submission" date="2017-03" db="EMBL/GenBank/DDBJ databases">
        <title>Genomes of endolithic fungi from Antarctica.</title>
        <authorList>
            <person name="Coleine C."/>
            <person name="Masonjones S."/>
            <person name="Stajich J.E."/>
        </authorList>
    </citation>
    <scope>NUCLEOTIDE SEQUENCE [LARGE SCALE GENOMIC DNA]</scope>
    <source>
        <strain evidence="12">CCFEE 5527</strain>
    </source>
</reference>
<comment type="catalytic activity">
    <reaction evidence="8">
        <text>(5Z,8Z,11Z,14Z)-eicosatetraenoyl-CoA + H2O = S-(5Z,8Z,11Z,14Z-eicosatetraenoyl)-4'-phosphopantetheine + adenosine 3',5'-bisphosphate + 2 H(+)</text>
        <dbReference type="Rhea" id="RHEA:65568"/>
        <dbReference type="ChEBI" id="CHEBI:15377"/>
        <dbReference type="ChEBI" id="CHEBI:15378"/>
        <dbReference type="ChEBI" id="CHEBI:57368"/>
        <dbReference type="ChEBI" id="CHEBI:58343"/>
        <dbReference type="ChEBI" id="CHEBI:156554"/>
    </reaction>
</comment>
<name>A0A1V8SFA8_9PEZI</name>
<keyword evidence="4 8" id="KW-0256">Endoplasmic reticulum</keyword>
<comment type="function">
    <text evidence="8">Fatty acyl-coenzyme A (CoA) diphosphatase that hydrolyzes fatty acyl-CoA to yield acyl-4'-phosphopantetheine and adenosine 3',5'-bisphosphate. Preferentially hydrolyzes unsaturated long-chain acyl-CoA substrates in the endoplasmic reticulum (ER) lumen. This catalytic activity is required for maintaining ER structure and for lipid droplets (LDs) biogenesis, which are lipid storage organelles involved in maintaining lipid and energy homeostasis. May directly bind to diacylglycerol (DAGs) and triacylglycerol, which is also important for LD biogenesis. May support directional budding of nacent LDs from the ER into the cytosol by reducing DAG levels at sites of LD formation. May play a role in the regulation of cell morphology and cytoskeletal organization. Involved in phospholipid biosynthesis.</text>
</comment>
<comment type="catalytic activity">
    <reaction evidence="8">
        <text>an acyl-CoA + H2O = an acyl-4'-phosphopantetheine + adenosine 3',5'-bisphosphate + 2 H(+)</text>
        <dbReference type="Rhea" id="RHEA:50044"/>
        <dbReference type="ChEBI" id="CHEBI:15377"/>
        <dbReference type="ChEBI" id="CHEBI:15378"/>
        <dbReference type="ChEBI" id="CHEBI:58342"/>
        <dbReference type="ChEBI" id="CHEBI:58343"/>
        <dbReference type="ChEBI" id="CHEBI:132023"/>
    </reaction>
</comment>
<dbReference type="Proteomes" id="UP000192596">
    <property type="component" value="Unassembled WGS sequence"/>
</dbReference>
<keyword evidence="7 8" id="KW-0472">Membrane</keyword>
<comment type="catalytic activity">
    <reaction evidence="8">
        <text>hexadecanoyl-CoA + H2O = S-hexadecanoyl-4'-phosphopantetheine + adenosine 3',5'-bisphosphate + 2 H(+)</text>
        <dbReference type="Rhea" id="RHEA:50032"/>
        <dbReference type="ChEBI" id="CHEBI:15377"/>
        <dbReference type="ChEBI" id="CHEBI:15378"/>
        <dbReference type="ChEBI" id="CHEBI:57379"/>
        <dbReference type="ChEBI" id="CHEBI:58343"/>
        <dbReference type="ChEBI" id="CHEBI:132018"/>
    </reaction>
</comment>
<comment type="caution">
    <text evidence="11">The sequence shown here is derived from an EMBL/GenBank/DDBJ whole genome shotgun (WGS) entry which is preliminary data.</text>
</comment>
<keyword evidence="8" id="KW-0594">Phospholipid biosynthesis</keyword>
<evidence type="ECO:0000256" key="1">
    <source>
        <dbReference type="ARBA" id="ARBA00004477"/>
    </source>
</evidence>
<feature type="transmembrane region" description="Helical" evidence="10">
    <location>
        <begin position="223"/>
        <end position="247"/>
    </location>
</feature>
<feature type="region of interest" description="Disordered" evidence="9">
    <location>
        <begin position="1"/>
        <end position="35"/>
    </location>
</feature>
<keyword evidence="8" id="KW-1208">Phospholipid metabolism</keyword>
<sequence length="345" mass="37687">MTTRRTTTRVEIPLSPASNGTPKRTTSSATNTGMTHIDAPAASPWLPTPLEMILLAIYPGTLIFGSLFSTLTVNSTLSPYSHLSQSYAPEHAPSYFAKKSNIFNVYFVKQGWLWITVAFLLFVFTHPSLGPKFDVTAFTRRRVQALARYTVITAFWIAVTQWFFGPPIVDRGFRLTGGQCAILLSDREAAREELGDVKEALTHAACKLHGGQWSGGHDISGHVFLLVVGSAMLWFEALPAVLGLAGLRQARRIQTEGGIVRSAAIETTEPGAKGIPVPRNVGWGVKGTMTVAAASMWMLLMTAAYFHTWFEKFTGFVVASMALYMVYFVPRGVPAVRRVLGMPGA</sequence>
<dbReference type="InterPro" id="IPR019388">
    <property type="entry name" value="FIT"/>
</dbReference>
<evidence type="ECO:0000256" key="5">
    <source>
        <dbReference type="ARBA" id="ARBA00022989"/>
    </source>
</evidence>
<dbReference type="HAMAP" id="MF_03231">
    <property type="entry name" value="SCS3"/>
    <property type="match status" value="1"/>
</dbReference>
<evidence type="ECO:0000256" key="9">
    <source>
        <dbReference type="SAM" id="MobiDB-lite"/>
    </source>
</evidence>
<dbReference type="InParanoid" id="A0A1V8SFA8"/>
<gene>
    <name evidence="8" type="primary">SCS3</name>
    <name evidence="8" type="synonym">FIT2B</name>
    <name evidence="11" type="ORF">B0A48_16674</name>
</gene>
<dbReference type="Pfam" id="PF10261">
    <property type="entry name" value="FIT"/>
    <property type="match status" value="1"/>
</dbReference>
<protein>
    <recommendedName>
        <fullName evidence="8">Acyl-coenzyme A diphosphatase SCS3</fullName>
        <ecNumber evidence="8">3.6.1.-</ecNumber>
    </recommendedName>
    <alternativeName>
        <fullName evidence="8">FIT family protein SCS3</fullName>
    </alternativeName>
</protein>
<comment type="catalytic activity">
    <reaction evidence="8">
        <text>(9Z)-octadecenoyl-CoA + H2O = S-(9Z-octadecenoyl)-4'-phosphopantetheine + adenosine 3',5'-bisphosphate + 2 H(+)</text>
        <dbReference type="Rhea" id="RHEA:65564"/>
        <dbReference type="ChEBI" id="CHEBI:15377"/>
        <dbReference type="ChEBI" id="CHEBI:15378"/>
        <dbReference type="ChEBI" id="CHEBI:57387"/>
        <dbReference type="ChEBI" id="CHEBI:58343"/>
        <dbReference type="ChEBI" id="CHEBI:156553"/>
    </reaction>
</comment>
<feature type="active site" evidence="8">
    <location>
        <position position="307"/>
    </location>
</feature>
<keyword evidence="8" id="KW-0444">Lipid biosynthesis</keyword>
<dbReference type="InterPro" id="IPR046400">
    <property type="entry name" value="SCS3"/>
</dbReference>
<comment type="subcellular location">
    <subcellularLocation>
        <location evidence="1 8">Endoplasmic reticulum membrane</location>
        <topology evidence="1 8">Multi-pass membrane protein</topology>
    </subcellularLocation>
</comment>
<dbReference type="GO" id="GO:0008654">
    <property type="term" value="P:phospholipid biosynthetic process"/>
    <property type="evidence" value="ECO:0007669"/>
    <property type="project" value="UniProtKB-KW"/>
</dbReference>
<evidence type="ECO:0000256" key="8">
    <source>
        <dbReference type="HAMAP-Rule" id="MF_03231"/>
    </source>
</evidence>
<evidence type="ECO:0000256" key="6">
    <source>
        <dbReference type="ARBA" id="ARBA00023098"/>
    </source>
</evidence>
<feature type="transmembrane region" description="Helical" evidence="10">
    <location>
        <begin position="145"/>
        <end position="164"/>
    </location>
</feature>
<feature type="transmembrane region" description="Helical" evidence="10">
    <location>
        <begin position="103"/>
        <end position="124"/>
    </location>
</feature>
<dbReference type="OrthoDB" id="5579088at2759"/>
<keyword evidence="2 8" id="KW-0812">Transmembrane</keyword>
<feature type="transmembrane region" description="Helical" evidence="10">
    <location>
        <begin position="313"/>
        <end position="330"/>
    </location>
</feature>
<evidence type="ECO:0000256" key="3">
    <source>
        <dbReference type="ARBA" id="ARBA00022801"/>
    </source>
</evidence>
<dbReference type="EMBL" id="NAJO01000053">
    <property type="protein sequence ID" value="OQN97521.1"/>
    <property type="molecule type" value="Genomic_DNA"/>
</dbReference>
<keyword evidence="12" id="KW-1185">Reference proteome</keyword>
<feature type="transmembrane region" description="Helical" evidence="10">
    <location>
        <begin position="53"/>
        <end position="73"/>
    </location>
</feature>
<comment type="similarity">
    <text evidence="8">Belongs to the FIT family. Fungal FIT2B/SCS3 subfamily.</text>
</comment>
<feature type="transmembrane region" description="Helical" evidence="10">
    <location>
        <begin position="289"/>
        <end position="307"/>
    </location>
</feature>
<keyword evidence="5 8" id="KW-1133">Transmembrane helix</keyword>
<dbReference type="PANTHER" id="PTHR23129:SF0">
    <property type="entry name" value="ACYL-COENZYME A DIPHOSPHATASE FITM2"/>
    <property type="match status" value="1"/>
</dbReference>
<dbReference type="STRING" id="1507870.A0A1V8SFA8"/>
<proteinExistence type="inferred from homology"/>
<dbReference type="GO" id="GO:0140042">
    <property type="term" value="P:lipid droplet formation"/>
    <property type="evidence" value="ECO:0007669"/>
    <property type="project" value="UniProtKB-UniRule"/>
</dbReference>
<organism evidence="11 12">
    <name type="scientific">Cryoendolithus antarcticus</name>
    <dbReference type="NCBI Taxonomy" id="1507870"/>
    <lineage>
        <taxon>Eukaryota</taxon>
        <taxon>Fungi</taxon>
        <taxon>Dikarya</taxon>
        <taxon>Ascomycota</taxon>
        <taxon>Pezizomycotina</taxon>
        <taxon>Dothideomycetes</taxon>
        <taxon>Dothideomycetidae</taxon>
        <taxon>Cladosporiales</taxon>
        <taxon>Cladosporiaceae</taxon>
        <taxon>Cryoendolithus</taxon>
    </lineage>
</organism>
<feature type="active site" evidence="8">
    <location>
        <position position="222"/>
    </location>
</feature>
<evidence type="ECO:0000256" key="4">
    <source>
        <dbReference type="ARBA" id="ARBA00022824"/>
    </source>
</evidence>
<keyword evidence="6" id="KW-0443">Lipid metabolism</keyword>